<dbReference type="Gene3D" id="3.90.25.10">
    <property type="entry name" value="UDP-galactose 4-epimerase, domain 1"/>
    <property type="match status" value="1"/>
</dbReference>
<accession>A0A652YW84</accession>
<feature type="domain" description="NmrA-like" evidence="1">
    <location>
        <begin position="3"/>
        <end position="250"/>
    </location>
</feature>
<dbReference type="InterPro" id="IPR052718">
    <property type="entry name" value="NmrA-type_oxidoreductase"/>
</dbReference>
<dbReference type="SUPFAM" id="SSF51735">
    <property type="entry name" value="NAD(P)-binding Rossmann-fold domains"/>
    <property type="match status" value="1"/>
</dbReference>
<comment type="caution">
    <text evidence="2">The sequence shown here is derived from an EMBL/GenBank/DDBJ whole genome shotgun (WGS) entry which is preliminary data.</text>
</comment>
<protein>
    <submittedName>
        <fullName evidence="2">NAD(P)H dehydrogenase (Quinone)</fullName>
    </submittedName>
</protein>
<dbReference type="CDD" id="cd05269">
    <property type="entry name" value="TMR_SDR_a"/>
    <property type="match status" value="1"/>
</dbReference>
<proteinExistence type="predicted"/>
<evidence type="ECO:0000259" key="1">
    <source>
        <dbReference type="Pfam" id="PF05368"/>
    </source>
</evidence>
<dbReference type="AlphaFoldDB" id="A0A652YW84"/>
<evidence type="ECO:0000313" key="2">
    <source>
        <dbReference type="EMBL" id="TYQ07926.1"/>
    </source>
</evidence>
<dbReference type="EMBL" id="VNIQ01000001">
    <property type="protein sequence ID" value="TYQ07926.1"/>
    <property type="molecule type" value="Genomic_DNA"/>
</dbReference>
<dbReference type="PANTHER" id="PTHR47129">
    <property type="entry name" value="QUINONE OXIDOREDUCTASE 2"/>
    <property type="match status" value="1"/>
</dbReference>
<reference evidence="2" key="1">
    <citation type="submission" date="2019-07" db="EMBL/GenBank/DDBJ databases">
        <title>Genomic Encyclopedia of Type Strains, Phase IV (KMG-IV): sequencing the most valuable type-strain genomes for metagenomic binning, comparative biology and taxonomic classification.</title>
        <authorList>
            <person name="Goeker M."/>
        </authorList>
    </citation>
    <scope>NUCLEOTIDE SEQUENCE</scope>
    <source>
        <strain evidence="2">DSM 44596</strain>
    </source>
</reference>
<dbReference type="Gene3D" id="3.40.50.720">
    <property type="entry name" value="NAD(P)-binding Rossmann-like Domain"/>
    <property type="match status" value="1"/>
</dbReference>
<name>A0A652YW84_NOCGL</name>
<gene>
    <name evidence="2" type="ORF">FNL38_101293</name>
</gene>
<dbReference type="InterPro" id="IPR008030">
    <property type="entry name" value="NmrA-like"/>
</dbReference>
<sequence>MSIAVTGATGNLGQLVVEALITRGTPASDIVAVVRNPEKAADLAARGVVVRKADYTDATALEAAFAGVDKVVLISGSEVGQRLAQHTNIINAAKAAGVGFIAYTSILDAQDTPMKLAAEHKATEDVLAASGIAFALLRNGWYWENFLNDLAGVIERGAVAGAGADGKIAAASRADYADAAAVVVTTDGHEGAVYELGGDERLTYAQFAEKISEFAGKPVVYQFVPEEAYKGILESVGLPAPVAEILADSDAAIAKGALDTESGDLQKLIGRASTPVAEVLKKA</sequence>
<dbReference type="Pfam" id="PF05368">
    <property type="entry name" value="NmrA"/>
    <property type="match status" value="1"/>
</dbReference>
<organism evidence="2">
    <name type="scientific">Nocardia globerula</name>
    <dbReference type="NCBI Taxonomy" id="1818"/>
    <lineage>
        <taxon>Bacteria</taxon>
        <taxon>Bacillati</taxon>
        <taxon>Actinomycetota</taxon>
        <taxon>Actinomycetes</taxon>
        <taxon>Mycobacteriales</taxon>
        <taxon>Nocardiaceae</taxon>
        <taxon>Nocardia</taxon>
    </lineage>
</organism>
<dbReference type="PANTHER" id="PTHR47129:SF1">
    <property type="entry name" value="NMRA-LIKE DOMAIN-CONTAINING PROTEIN"/>
    <property type="match status" value="1"/>
</dbReference>
<dbReference type="InterPro" id="IPR036291">
    <property type="entry name" value="NAD(P)-bd_dom_sf"/>
</dbReference>